<proteinExistence type="predicted"/>
<keyword evidence="1" id="KW-0812">Transmembrane</keyword>
<keyword evidence="3" id="KW-1185">Reference proteome</keyword>
<keyword evidence="1" id="KW-1133">Transmembrane helix</keyword>
<comment type="caution">
    <text evidence="2">The sequence shown here is derived from an EMBL/GenBank/DDBJ whole genome shotgun (WGS) entry which is preliminary data.</text>
</comment>
<evidence type="ECO:0000313" key="3">
    <source>
        <dbReference type="Proteomes" id="UP000327000"/>
    </source>
</evidence>
<feature type="transmembrane region" description="Helical" evidence="1">
    <location>
        <begin position="51"/>
        <end position="69"/>
    </location>
</feature>
<dbReference type="RefSeq" id="WP_152265154.1">
    <property type="nucleotide sequence ID" value="NZ_VOKX01000106.1"/>
</dbReference>
<organism evidence="2 3">
    <name type="scientific">Streptomyces mobaraensis</name>
    <name type="common">Streptoverticillium mobaraense</name>
    <dbReference type="NCBI Taxonomy" id="35621"/>
    <lineage>
        <taxon>Bacteria</taxon>
        <taxon>Bacillati</taxon>
        <taxon>Actinomycetota</taxon>
        <taxon>Actinomycetes</taxon>
        <taxon>Kitasatosporales</taxon>
        <taxon>Streptomycetaceae</taxon>
        <taxon>Streptomyces</taxon>
    </lineage>
</organism>
<protein>
    <submittedName>
        <fullName evidence="2">Uncharacterized protein</fullName>
    </submittedName>
</protein>
<keyword evidence="1" id="KW-0472">Membrane</keyword>
<evidence type="ECO:0000256" key="1">
    <source>
        <dbReference type="SAM" id="Phobius"/>
    </source>
</evidence>
<gene>
    <name evidence="2" type="ORF">FRZ00_26095</name>
</gene>
<name>A0A5N5W1C3_STRMB</name>
<accession>A0A5N5W1C3</accession>
<sequence>MSRIAEVVLLAALSFTALAWALDLGNRKTQLMIATCVVLALDAAAIWQDKPWYICAVYGGLMGLLLPALRRESIRRKAAKTVSKPTF</sequence>
<reference evidence="2 3" key="1">
    <citation type="journal article" date="2019" name="Microb. Cell Fact.">
        <title>Exploring novel herbicidin analogues by transcriptional regulator overexpression and MS/MS molecular networking.</title>
        <authorList>
            <person name="Shi Y."/>
            <person name="Gu R."/>
            <person name="Li Y."/>
            <person name="Wang X."/>
            <person name="Ren W."/>
            <person name="Li X."/>
            <person name="Wang L."/>
            <person name="Xie Y."/>
            <person name="Hong B."/>
        </authorList>
    </citation>
    <scope>NUCLEOTIDE SEQUENCE [LARGE SCALE GENOMIC DNA]</scope>
    <source>
        <strain evidence="2 3">US-43</strain>
    </source>
</reference>
<evidence type="ECO:0000313" key="2">
    <source>
        <dbReference type="EMBL" id="KAB7835697.1"/>
    </source>
</evidence>
<dbReference type="Proteomes" id="UP000327000">
    <property type="component" value="Unassembled WGS sequence"/>
</dbReference>
<dbReference type="EMBL" id="VOKX01000106">
    <property type="protein sequence ID" value="KAB7835697.1"/>
    <property type="molecule type" value="Genomic_DNA"/>
</dbReference>
<dbReference type="AlphaFoldDB" id="A0A5N5W1C3"/>